<reference evidence="1" key="1">
    <citation type="journal article" date="2005" name="Genome Res.">
        <title>Sequence, annotation, and analysis of synteny between rice chromosome 3 and diverged grass species.</title>
        <authorList>
            <consortium name="Rice Chromosome 3 Sequencing Consortium"/>
            <person name="Buell C.R."/>
            <person name="Yuan Q."/>
            <person name="Ouyang S."/>
            <person name="Liu J."/>
            <person name="Zhu W."/>
            <person name="Wang A."/>
            <person name="Maiti R."/>
            <person name="Haas B."/>
            <person name="Wortman J."/>
            <person name="Pertea M."/>
            <person name="Jones K.M."/>
            <person name="Kim M."/>
            <person name="Overton L."/>
            <person name="Tsitrin T."/>
            <person name="Fadrosh D."/>
            <person name="Bera J."/>
            <person name="Weaver B."/>
            <person name="Jin S."/>
            <person name="Johri S."/>
            <person name="Reardon M."/>
            <person name="Webb K."/>
            <person name="Hill J."/>
            <person name="Moffat K."/>
            <person name="Tallon L."/>
            <person name="Van Aken S."/>
            <person name="Lewis M."/>
            <person name="Utterback T."/>
            <person name="Feldblyum T."/>
            <person name="Zismann V."/>
            <person name="Iobst S."/>
            <person name="Hsiao J."/>
            <person name="de Vazeille A.R."/>
            <person name="Salzberg S.L."/>
            <person name="White O."/>
            <person name="Fraser C."/>
            <person name="Yu Y."/>
            <person name="Kim H."/>
            <person name="Rambo T."/>
            <person name="Currie J."/>
            <person name="Collura K."/>
            <person name="Kernodle-Thompson S."/>
            <person name="Wei F."/>
            <person name="Kudrna K."/>
            <person name="Ammiraju J.S."/>
            <person name="Luo M."/>
            <person name="Goicoechea J.L."/>
            <person name="Wing R.A."/>
            <person name="Henry D."/>
            <person name="Oates R."/>
            <person name="Palmer M."/>
            <person name="Pries G."/>
            <person name="Saski C."/>
            <person name="Simmons J."/>
            <person name="Soderlund C."/>
            <person name="Nelson W."/>
            <person name="de la Bastide M."/>
            <person name="Spiegel L."/>
            <person name="Nascimento L."/>
            <person name="Huang E."/>
            <person name="Preston R."/>
            <person name="Zutavern T."/>
            <person name="Palmer L."/>
            <person name="O'Shaughnessy A."/>
            <person name="Dike S."/>
            <person name="McCombie W.R."/>
            <person name="Minx P."/>
            <person name="Cordum H."/>
            <person name="Wilson R."/>
            <person name="Jin W."/>
            <person name="Lee H.R."/>
            <person name="Jiang J."/>
            <person name="Jackson S."/>
        </authorList>
    </citation>
    <scope>NUCLEOTIDE SEQUENCE [LARGE SCALE GENOMIC DNA]</scope>
</reference>
<dbReference type="EMBL" id="DP000009">
    <property type="protein sequence ID" value="ABF97104.1"/>
    <property type="molecule type" value="Genomic_DNA"/>
</dbReference>
<reference evidence="1" key="2">
    <citation type="submission" date="2006-06" db="EMBL/GenBank/DDBJ databases">
        <authorList>
            <person name="Buell R."/>
            <person name="Wing R.A."/>
            <person name="McCombie W.A."/>
            <person name="Ouyang S."/>
        </authorList>
    </citation>
    <scope>NUCLEOTIDE SEQUENCE</scope>
</reference>
<organism evidence="1">
    <name type="scientific">Oryza sativa subsp. japonica</name>
    <name type="common">Rice</name>
    <dbReference type="NCBI Taxonomy" id="39947"/>
    <lineage>
        <taxon>Eukaryota</taxon>
        <taxon>Viridiplantae</taxon>
        <taxon>Streptophyta</taxon>
        <taxon>Embryophyta</taxon>
        <taxon>Tracheophyta</taxon>
        <taxon>Spermatophyta</taxon>
        <taxon>Magnoliopsida</taxon>
        <taxon>Liliopsida</taxon>
        <taxon>Poales</taxon>
        <taxon>Poaceae</taxon>
        <taxon>BOP clade</taxon>
        <taxon>Oryzoideae</taxon>
        <taxon>Oryzeae</taxon>
        <taxon>Oryzinae</taxon>
        <taxon>Oryza</taxon>
        <taxon>Oryza sativa</taxon>
    </lineage>
</organism>
<proteinExistence type="predicted"/>
<evidence type="ECO:0000313" key="1">
    <source>
        <dbReference type="EMBL" id="ABF97104.1"/>
    </source>
</evidence>
<name>Q10I86_ORYSJ</name>
<sequence length="48" mass="5138">MAELDPGFTGGDWWLGCWVLTEMLDKAGDVCRVTATAKLHGGMAQLQG</sequence>
<accession>Q10I86</accession>
<protein>
    <submittedName>
        <fullName evidence="1">Uncharacterized protein</fullName>
    </submittedName>
</protein>
<gene>
    <name evidence="1" type="ordered locus">LOC_Os03g36264</name>
</gene>
<dbReference type="AlphaFoldDB" id="Q10I86"/>